<reference evidence="2" key="1">
    <citation type="journal article" date="2017" name="Nat. Ecol. Evol.">
        <title>Genome expansion and lineage-specific genetic innovations in the forest pathogenic fungi Armillaria.</title>
        <authorList>
            <person name="Sipos G."/>
            <person name="Prasanna A.N."/>
            <person name="Walter M.C."/>
            <person name="O'Connor E."/>
            <person name="Balint B."/>
            <person name="Krizsan K."/>
            <person name="Kiss B."/>
            <person name="Hess J."/>
            <person name="Varga T."/>
            <person name="Slot J."/>
            <person name="Riley R."/>
            <person name="Boka B."/>
            <person name="Rigling D."/>
            <person name="Barry K."/>
            <person name="Lee J."/>
            <person name="Mihaltcheva S."/>
            <person name="LaButti K."/>
            <person name="Lipzen A."/>
            <person name="Waldron R."/>
            <person name="Moloney N.M."/>
            <person name="Sperisen C."/>
            <person name="Kredics L."/>
            <person name="Vagvoelgyi C."/>
            <person name="Patrignani A."/>
            <person name="Fitzpatrick D."/>
            <person name="Nagy I."/>
            <person name="Doyle S."/>
            <person name="Anderson J.B."/>
            <person name="Grigoriev I.V."/>
            <person name="Gueldener U."/>
            <person name="Muensterkoetter M."/>
            <person name="Nagy L.G."/>
        </authorList>
    </citation>
    <scope>NUCLEOTIDE SEQUENCE [LARGE SCALE GENOMIC DNA]</scope>
    <source>
        <strain evidence="2">Ar21-2</strain>
    </source>
</reference>
<dbReference type="InParanoid" id="A0A2H3CQM9"/>
<proteinExistence type="predicted"/>
<dbReference type="Proteomes" id="UP000217790">
    <property type="component" value="Unassembled WGS sequence"/>
</dbReference>
<evidence type="ECO:0000313" key="1">
    <source>
        <dbReference type="EMBL" id="PBK80728.1"/>
    </source>
</evidence>
<protein>
    <submittedName>
        <fullName evidence="1">Uncharacterized protein</fullName>
    </submittedName>
</protein>
<keyword evidence="2" id="KW-1185">Reference proteome</keyword>
<dbReference type="AlphaFoldDB" id="A0A2H3CQM9"/>
<organism evidence="1 2">
    <name type="scientific">Armillaria gallica</name>
    <name type="common">Bulbous honey fungus</name>
    <name type="synonym">Armillaria bulbosa</name>
    <dbReference type="NCBI Taxonomy" id="47427"/>
    <lineage>
        <taxon>Eukaryota</taxon>
        <taxon>Fungi</taxon>
        <taxon>Dikarya</taxon>
        <taxon>Basidiomycota</taxon>
        <taxon>Agaricomycotina</taxon>
        <taxon>Agaricomycetes</taxon>
        <taxon>Agaricomycetidae</taxon>
        <taxon>Agaricales</taxon>
        <taxon>Marasmiineae</taxon>
        <taxon>Physalacriaceae</taxon>
        <taxon>Armillaria</taxon>
    </lineage>
</organism>
<name>A0A2H3CQM9_ARMGA</name>
<sequence>MGTSTRFRGVLLGVSMSQRFGVNYTVPWRVRLSCHPRRRLGLKCQRTSVFISITNMMMGIVSTNRGRAGGLSGTIIVTVSDLSRI</sequence>
<accession>A0A2H3CQM9</accession>
<dbReference type="EMBL" id="KZ293741">
    <property type="protein sequence ID" value="PBK80728.1"/>
    <property type="molecule type" value="Genomic_DNA"/>
</dbReference>
<dbReference type="OrthoDB" id="10515902at2759"/>
<evidence type="ECO:0000313" key="2">
    <source>
        <dbReference type="Proteomes" id="UP000217790"/>
    </source>
</evidence>
<gene>
    <name evidence="1" type="ORF">ARMGADRAFT_824690</name>
</gene>